<protein>
    <submittedName>
        <fullName evidence="2">ZP domain-containing protein</fullName>
    </submittedName>
</protein>
<evidence type="ECO:0000313" key="2">
    <source>
        <dbReference type="WBParaSite" id="JU765_v2.g6149.t1"/>
    </source>
</evidence>
<name>A0AC34RE76_9BILA</name>
<reference evidence="2" key="1">
    <citation type="submission" date="2022-11" db="UniProtKB">
        <authorList>
            <consortium name="WormBaseParasite"/>
        </authorList>
    </citation>
    <scope>IDENTIFICATION</scope>
</reference>
<proteinExistence type="predicted"/>
<accession>A0AC34RE76</accession>
<sequence>MVLGVSAMCSLNGITVSIDFDQPFTGKIYSVDYANIHECIYYNAQEMQNLLFTIPLHRCGTRITRNTREVIDTVENRVYVQIDKYTQTADDRQYSFLCELVHSKALMGIDGKDQKTENDVRRHPVAESRNKFLPVAPIQPINNFQKQIPLFQTPPESRVQNSLNSLPIVPTSNLTNPFFFPKNQNYRNPLPASDRLLPVKPVNSYSDPYQNNVALKPSTFFTTKTSTELAEPSTKNTAPETTLPQTISTMAPKITAENLQNTVKIYATQQLNNSELLSDIILEIQQGDGPKAKPVNKPVKIGETLTLVVKTNKLPKDPKQYNIFVHSCYANDGPGTTKVELIDQAGSLKKKTKIRFDLTGSKNHKNRKSTINYKKSKIETKKIHSSTGL</sequence>
<dbReference type="Proteomes" id="UP000887576">
    <property type="component" value="Unplaced"/>
</dbReference>
<evidence type="ECO:0000313" key="1">
    <source>
        <dbReference type="Proteomes" id="UP000887576"/>
    </source>
</evidence>
<dbReference type="WBParaSite" id="JU765_v2.g6149.t1">
    <property type="protein sequence ID" value="JU765_v2.g6149.t1"/>
    <property type="gene ID" value="JU765_v2.g6149"/>
</dbReference>
<organism evidence="1 2">
    <name type="scientific">Panagrolaimus sp. JU765</name>
    <dbReference type="NCBI Taxonomy" id="591449"/>
    <lineage>
        <taxon>Eukaryota</taxon>
        <taxon>Metazoa</taxon>
        <taxon>Ecdysozoa</taxon>
        <taxon>Nematoda</taxon>
        <taxon>Chromadorea</taxon>
        <taxon>Rhabditida</taxon>
        <taxon>Tylenchina</taxon>
        <taxon>Panagrolaimomorpha</taxon>
        <taxon>Panagrolaimoidea</taxon>
        <taxon>Panagrolaimidae</taxon>
        <taxon>Panagrolaimus</taxon>
    </lineage>
</organism>